<dbReference type="AlphaFoldDB" id="A0ABD2NRS7"/>
<proteinExistence type="inferred from homology"/>
<accession>A0ABD2NRS7</accession>
<keyword evidence="8" id="KW-0966">Cell projection</keyword>
<evidence type="ECO:0000256" key="6">
    <source>
        <dbReference type="ARBA" id="ARBA00023069"/>
    </source>
</evidence>
<comment type="similarity">
    <text evidence="2">Belongs to the flagellar radial spoke RSP3 family.</text>
</comment>
<evidence type="ECO:0000256" key="2">
    <source>
        <dbReference type="ARBA" id="ARBA00006737"/>
    </source>
</evidence>
<evidence type="ECO:0000256" key="1">
    <source>
        <dbReference type="ARBA" id="ARBA00004611"/>
    </source>
</evidence>
<keyword evidence="5" id="KW-0282">Flagellum</keyword>
<gene>
    <name evidence="10" type="ORF">HHI36_004511</name>
</gene>
<keyword evidence="11" id="KW-1185">Reference proteome</keyword>
<evidence type="ECO:0000256" key="7">
    <source>
        <dbReference type="ARBA" id="ARBA00023212"/>
    </source>
</evidence>
<evidence type="ECO:0000256" key="9">
    <source>
        <dbReference type="SAM" id="MobiDB-lite"/>
    </source>
</evidence>
<keyword evidence="6" id="KW-0969">Cilium</keyword>
<keyword evidence="4" id="KW-0597">Phosphoprotein</keyword>
<keyword evidence="3" id="KW-0963">Cytoplasm</keyword>
<evidence type="ECO:0000313" key="10">
    <source>
        <dbReference type="EMBL" id="KAL3281299.1"/>
    </source>
</evidence>
<dbReference type="PANTHER" id="PTHR21648">
    <property type="entry name" value="FLAGELLAR RADIAL SPOKE PROTEIN 3"/>
    <property type="match status" value="1"/>
</dbReference>
<dbReference type="EMBL" id="JABFTP020000144">
    <property type="protein sequence ID" value="KAL3281299.1"/>
    <property type="molecule type" value="Genomic_DNA"/>
</dbReference>
<comment type="subcellular location">
    <subcellularLocation>
        <location evidence="1">Cytoplasm</location>
        <location evidence="1">Cytoskeleton</location>
        <location evidence="1">Flagellum axoneme</location>
    </subcellularLocation>
</comment>
<dbReference type="Pfam" id="PF06098">
    <property type="entry name" value="Radial_spoke_3"/>
    <property type="match status" value="1"/>
</dbReference>
<sequence length="493" mass="56483">MTEIAIPLQPSICSDDAGEDISFKVLNQDNLPMTVLGERIFKPFGSDHQKRKPNGIVYPTRRLDLSNLQVNQQKHLTKSNGHLELPTKISSNGNFKKLSYSHGNLNQISKNKSPDNFTKNLDAKLKKLQNEKKKNDDSLKRPFITTVRKGKFLEAPEKSPPNSKTVKNDEEELNKKCRTPKKQLYAYVSKPMVLCRSPPQNVHRSRCEAAAIAAGLTFAKGLLEEENTDMQKQHRKKREAIIAENTLPEKRCFKEISNQTQQKNDLEDTQLKETRAEMAKRRAIARKKAKIQFDKTAQQTAMSQVPQSIQLKEVYIQTDNYLEASLIKPPIIDMHTQTEFEVSQGKSINIEGSLKKLQDEETQIFPDDLYDFEEEVEPVLEVLVGKTIESALIEILEEEELAALKEQQRKFLEVRAEEQREAEELFEKHLVDQMKKKNARNASILLESYLESLIPPVLVELEAEGVLSDKEFSKNGLFQHWLVEEVTMELGIF</sequence>
<feature type="region of interest" description="Disordered" evidence="9">
    <location>
        <begin position="150"/>
        <end position="173"/>
    </location>
</feature>
<organism evidence="10 11">
    <name type="scientific">Cryptolaemus montrouzieri</name>
    <dbReference type="NCBI Taxonomy" id="559131"/>
    <lineage>
        <taxon>Eukaryota</taxon>
        <taxon>Metazoa</taxon>
        <taxon>Ecdysozoa</taxon>
        <taxon>Arthropoda</taxon>
        <taxon>Hexapoda</taxon>
        <taxon>Insecta</taxon>
        <taxon>Pterygota</taxon>
        <taxon>Neoptera</taxon>
        <taxon>Endopterygota</taxon>
        <taxon>Coleoptera</taxon>
        <taxon>Polyphaga</taxon>
        <taxon>Cucujiformia</taxon>
        <taxon>Coccinelloidea</taxon>
        <taxon>Coccinellidae</taxon>
        <taxon>Scymninae</taxon>
        <taxon>Scymnini</taxon>
        <taxon>Cryptolaemus</taxon>
    </lineage>
</organism>
<protein>
    <submittedName>
        <fullName evidence="10">Uncharacterized protein</fullName>
    </submittedName>
</protein>
<evidence type="ECO:0000256" key="4">
    <source>
        <dbReference type="ARBA" id="ARBA00022553"/>
    </source>
</evidence>
<dbReference type="Proteomes" id="UP001516400">
    <property type="component" value="Unassembled WGS sequence"/>
</dbReference>
<evidence type="ECO:0000256" key="8">
    <source>
        <dbReference type="ARBA" id="ARBA00023273"/>
    </source>
</evidence>
<evidence type="ECO:0000256" key="3">
    <source>
        <dbReference type="ARBA" id="ARBA00022490"/>
    </source>
</evidence>
<name>A0ABD2NRS7_9CUCU</name>
<evidence type="ECO:0000313" key="11">
    <source>
        <dbReference type="Proteomes" id="UP001516400"/>
    </source>
</evidence>
<keyword evidence="7" id="KW-0206">Cytoskeleton</keyword>
<comment type="caution">
    <text evidence="10">The sequence shown here is derived from an EMBL/GenBank/DDBJ whole genome shotgun (WGS) entry which is preliminary data.</text>
</comment>
<dbReference type="InterPro" id="IPR009290">
    <property type="entry name" value="Radial_spoke_3"/>
</dbReference>
<evidence type="ECO:0000256" key="5">
    <source>
        <dbReference type="ARBA" id="ARBA00022846"/>
    </source>
</evidence>
<dbReference type="PANTHER" id="PTHR21648:SF0">
    <property type="entry name" value="RADIAL SPOKE HEAD PROTEIN 3 HOMOLOG"/>
    <property type="match status" value="1"/>
</dbReference>
<reference evidence="10 11" key="1">
    <citation type="journal article" date="2021" name="BMC Biol.">
        <title>Horizontally acquired antibacterial genes associated with adaptive radiation of ladybird beetles.</title>
        <authorList>
            <person name="Li H.S."/>
            <person name="Tang X.F."/>
            <person name="Huang Y.H."/>
            <person name="Xu Z.Y."/>
            <person name="Chen M.L."/>
            <person name="Du X.Y."/>
            <person name="Qiu B.Y."/>
            <person name="Chen P.T."/>
            <person name="Zhang W."/>
            <person name="Slipinski A."/>
            <person name="Escalona H.E."/>
            <person name="Waterhouse R.M."/>
            <person name="Zwick A."/>
            <person name="Pang H."/>
        </authorList>
    </citation>
    <scope>NUCLEOTIDE SEQUENCE [LARGE SCALE GENOMIC DNA]</scope>
    <source>
        <strain evidence="10">SYSU2018</strain>
    </source>
</reference>